<gene>
    <name evidence="6" type="ORF">IT779_08535</name>
</gene>
<evidence type="ECO:0000259" key="5">
    <source>
        <dbReference type="PROSITE" id="PS50977"/>
    </source>
</evidence>
<evidence type="ECO:0000256" key="3">
    <source>
        <dbReference type="ARBA" id="ARBA00023163"/>
    </source>
</evidence>
<protein>
    <submittedName>
        <fullName evidence="6">TetR/AcrR family transcriptional regulator</fullName>
    </submittedName>
</protein>
<keyword evidence="7" id="KW-1185">Reference proteome</keyword>
<dbReference type="Pfam" id="PF00440">
    <property type="entry name" value="TetR_N"/>
    <property type="match status" value="1"/>
</dbReference>
<accession>A0A931IAK7</accession>
<comment type="caution">
    <text evidence="6">The sequence shown here is derived from an EMBL/GenBank/DDBJ whole genome shotgun (WGS) entry which is preliminary data.</text>
</comment>
<dbReference type="GO" id="GO:0003700">
    <property type="term" value="F:DNA-binding transcription factor activity"/>
    <property type="evidence" value="ECO:0007669"/>
    <property type="project" value="TreeGrafter"/>
</dbReference>
<dbReference type="InterPro" id="IPR009057">
    <property type="entry name" value="Homeodomain-like_sf"/>
</dbReference>
<proteinExistence type="predicted"/>
<evidence type="ECO:0000313" key="7">
    <source>
        <dbReference type="Proteomes" id="UP000655751"/>
    </source>
</evidence>
<dbReference type="Proteomes" id="UP000655751">
    <property type="component" value="Unassembled WGS sequence"/>
</dbReference>
<organism evidence="6 7">
    <name type="scientific">Nocardia bovistercoris</name>
    <dbReference type="NCBI Taxonomy" id="2785916"/>
    <lineage>
        <taxon>Bacteria</taxon>
        <taxon>Bacillati</taxon>
        <taxon>Actinomycetota</taxon>
        <taxon>Actinomycetes</taxon>
        <taxon>Mycobacteriales</taxon>
        <taxon>Nocardiaceae</taxon>
        <taxon>Nocardia</taxon>
    </lineage>
</organism>
<name>A0A931IAK7_9NOCA</name>
<dbReference type="GO" id="GO:0000976">
    <property type="term" value="F:transcription cis-regulatory region binding"/>
    <property type="evidence" value="ECO:0007669"/>
    <property type="project" value="TreeGrafter"/>
</dbReference>
<dbReference type="InterPro" id="IPR050109">
    <property type="entry name" value="HTH-type_TetR-like_transc_reg"/>
</dbReference>
<keyword evidence="1" id="KW-0805">Transcription regulation</keyword>
<keyword evidence="2 4" id="KW-0238">DNA-binding</keyword>
<dbReference type="RefSeq" id="WP_196148677.1">
    <property type="nucleotide sequence ID" value="NZ_JADMLG010000003.1"/>
</dbReference>
<sequence>MSEGVKGPASKKTSPLWDARKAETEQKIIEAATRLFIADGYATTSLAAVADAAKVGTRTVYLRFGSKAELLKRAIDVAIVGDAEPIDLAHRDWYLRAATAPTLHERIAAYAPGNRALMERVAPLIAVAVQAEAGEPMIAQAAQAGRTATMENIAGIWRQLHTDGLLHPDADLDWIIATLGTLGQAETYILLTRTLDWDPATYQRWLHDTWLHFATTPSHPTDPRP</sequence>
<dbReference type="PROSITE" id="PS50977">
    <property type="entry name" value="HTH_TETR_2"/>
    <property type="match status" value="1"/>
</dbReference>
<dbReference type="PROSITE" id="PS01081">
    <property type="entry name" value="HTH_TETR_1"/>
    <property type="match status" value="1"/>
</dbReference>
<dbReference type="PANTHER" id="PTHR30055">
    <property type="entry name" value="HTH-TYPE TRANSCRIPTIONAL REGULATOR RUTR"/>
    <property type="match status" value="1"/>
</dbReference>
<dbReference type="EMBL" id="JADMLG010000003">
    <property type="protein sequence ID" value="MBH0776328.1"/>
    <property type="molecule type" value="Genomic_DNA"/>
</dbReference>
<keyword evidence="3" id="KW-0804">Transcription</keyword>
<dbReference type="Gene3D" id="1.10.357.10">
    <property type="entry name" value="Tetracycline Repressor, domain 2"/>
    <property type="match status" value="1"/>
</dbReference>
<dbReference type="InterPro" id="IPR023772">
    <property type="entry name" value="DNA-bd_HTH_TetR-type_CS"/>
</dbReference>
<dbReference type="PANTHER" id="PTHR30055:SF234">
    <property type="entry name" value="HTH-TYPE TRANSCRIPTIONAL REGULATOR BETI"/>
    <property type="match status" value="1"/>
</dbReference>
<reference evidence="6" key="1">
    <citation type="submission" date="2020-11" db="EMBL/GenBank/DDBJ databases">
        <title>Nocardia NEAU-351.nov., a novel actinomycete isolated from the cow dung.</title>
        <authorList>
            <person name="Zhang X."/>
        </authorList>
    </citation>
    <scope>NUCLEOTIDE SEQUENCE</scope>
    <source>
        <strain evidence="6">NEAU-351</strain>
    </source>
</reference>
<feature type="domain" description="HTH tetR-type" evidence="5">
    <location>
        <begin position="22"/>
        <end position="82"/>
    </location>
</feature>
<feature type="DNA-binding region" description="H-T-H motif" evidence="4">
    <location>
        <begin position="45"/>
        <end position="64"/>
    </location>
</feature>
<evidence type="ECO:0000256" key="4">
    <source>
        <dbReference type="PROSITE-ProRule" id="PRU00335"/>
    </source>
</evidence>
<dbReference type="AlphaFoldDB" id="A0A931IAK7"/>
<dbReference type="PRINTS" id="PR00455">
    <property type="entry name" value="HTHTETR"/>
</dbReference>
<evidence type="ECO:0000313" key="6">
    <source>
        <dbReference type="EMBL" id="MBH0776328.1"/>
    </source>
</evidence>
<evidence type="ECO:0000256" key="2">
    <source>
        <dbReference type="ARBA" id="ARBA00023125"/>
    </source>
</evidence>
<dbReference type="SUPFAM" id="SSF46689">
    <property type="entry name" value="Homeodomain-like"/>
    <property type="match status" value="1"/>
</dbReference>
<evidence type="ECO:0000256" key="1">
    <source>
        <dbReference type="ARBA" id="ARBA00023015"/>
    </source>
</evidence>
<dbReference type="InterPro" id="IPR001647">
    <property type="entry name" value="HTH_TetR"/>
</dbReference>